<comment type="similarity">
    <text evidence="2">Belongs to the major facilitator superfamily. EmrB family.</text>
</comment>
<keyword evidence="6 9" id="KW-1133">Transmembrane helix</keyword>
<feature type="transmembrane region" description="Helical" evidence="9">
    <location>
        <begin position="308"/>
        <end position="331"/>
    </location>
</feature>
<proteinExistence type="inferred from homology"/>
<evidence type="ECO:0000256" key="9">
    <source>
        <dbReference type="SAM" id="Phobius"/>
    </source>
</evidence>
<dbReference type="Proteomes" id="UP000287352">
    <property type="component" value="Unassembled WGS sequence"/>
</dbReference>
<evidence type="ECO:0000256" key="2">
    <source>
        <dbReference type="ARBA" id="ARBA00008537"/>
    </source>
</evidence>
<dbReference type="RefSeq" id="WP_126578875.1">
    <property type="nucleotide sequence ID" value="NZ_BIFR01000001.1"/>
</dbReference>
<dbReference type="CDD" id="cd17503">
    <property type="entry name" value="MFS_LmrB_MDR_like"/>
    <property type="match status" value="1"/>
</dbReference>
<feature type="transmembrane region" description="Helical" evidence="9">
    <location>
        <begin position="369"/>
        <end position="388"/>
    </location>
</feature>
<keyword evidence="5 9" id="KW-0812">Transmembrane</keyword>
<evidence type="ECO:0000256" key="3">
    <source>
        <dbReference type="ARBA" id="ARBA00022448"/>
    </source>
</evidence>
<feature type="transmembrane region" description="Helical" evidence="9">
    <location>
        <begin position="409"/>
        <end position="427"/>
    </location>
</feature>
<dbReference type="InterPro" id="IPR004638">
    <property type="entry name" value="EmrB-like"/>
</dbReference>
<dbReference type="PROSITE" id="PS50850">
    <property type="entry name" value="MFS"/>
    <property type="match status" value="1"/>
</dbReference>
<keyword evidence="3" id="KW-0813">Transport</keyword>
<evidence type="ECO:0000256" key="4">
    <source>
        <dbReference type="ARBA" id="ARBA00022475"/>
    </source>
</evidence>
<feature type="transmembrane region" description="Helical" evidence="9">
    <location>
        <begin position="205"/>
        <end position="224"/>
    </location>
</feature>
<reference evidence="12" key="1">
    <citation type="submission" date="2018-12" db="EMBL/GenBank/DDBJ databases">
        <title>Tengunoibacter tsumagoiensis gen. nov., sp. nov., Dictyobacter kobayashii sp. nov., D. alpinus sp. nov., and D. joshuensis sp. nov. and description of Dictyobacteraceae fam. nov. within the order Ktedonobacterales isolated from Tengu-no-mugimeshi.</title>
        <authorList>
            <person name="Wang C.M."/>
            <person name="Zheng Y."/>
            <person name="Sakai Y."/>
            <person name="Toyoda A."/>
            <person name="Minakuchi Y."/>
            <person name="Abe K."/>
            <person name="Yokota A."/>
            <person name="Yabe S."/>
        </authorList>
    </citation>
    <scope>NUCLEOTIDE SEQUENCE [LARGE SCALE GENOMIC DNA]</scope>
    <source>
        <strain evidence="12">Uno3</strain>
    </source>
</reference>
<dbReference type="AlphaFoldDB" id="A0A401ZWC8"/>
<sequence>MQIPAPATRQREGVSYKWIVAIVVVFGLFMTVLDGTIVNVAIPRLQNAFGADLNSVQWVLTGYTLAQGVATPLTAFLANRFGNKRFYLLALAGFTLGSALCGLAWNLQILIIFRILQGLTGAFLSPLSITMLYQEFPPEERGTAMGFLGIPILLAPAFGPTLGGYIVTFASWPLIFFINVPIGIAGVLMGFFFLRNNHDEARVNFDLPGFLLSSSGLALLLYGLSSASSDGWGSSTVMGCMISGIILLAIFIAVELMIAKQGKQPLLDLRVFATRSFTTSNIASVLVTFAMYGGLFLVPVYLQNLRGLSAYQSGLLLLPQAFASMVAVLIGGRLVDKLGVRAVVIPGLALLGLTLWLLTSVNLSTPYNYFQILLVIRGFAIGLCMQPLTVSSLGDIKPRMLSQASSVNTTLRFVMSSLAVSIIATLVQSQTKQHYGHLAEQVTPASSFGHLAMGMQQLLISRGLSPVAATAGAMKMIAGKLQVQSYMLAIQDAFWLSVILTVVAILAAFFVGSGKKSSKEPMSAHEQEEAAKAREEALLGG</sequence>
<evidence type="ECO:0000259" key="10">
    <source>
        <dbReference type="PROSITE" id="PS50850"/>
    </source>
</evidence>
<feature type="region of interest" description="Disordered" evidence="8">
    <location>
        <begin position="516"/>
        <end position="541"/>
    </location>
</feature>
<feature type="domain" description="Major facilitator superfamily (MFS) profile" evidence="10">
    <location>
        <begin position="20"/>
        <end position="516"/>
    </location>
</feature>
<comment type="subcellular location">
    <subcellularLocation>
        <location evidence="1">Cell membrane</location>
        <topology evidence="1">Multi-pass membrane protein</topology>
    </subcellularLocation>
</comment>
<feature type="transmembrane region" description="Helical" evidence="9">
    <location>
        <begin position="86"/>
        <end position="105"/>
    </location>
</feature>
<evidence type="ECO:0000256" key="7">
    <source>
        <dbReference type="ARBA" id="ARBA00023136"/>
    </source>
</evidence>
<protein>
    <submittedName>
        <fullName evidence="11">Putative MFS-type transporter YhcA</fullName>
    </submittedName>
</protein>
<evidence type="ECO:0000256" key="1">
    <source>
        <dbReference type="ARBA" id="ARBA00004651"/>
    </source>
</evidence>
<dbReference type="PRINTS" id="PR01036">
    <property type="entry name" value="TCRTETB"/>
</dbReference>
<gene>
    <name evidence="11" type="primary">yhcA</name>
    <name evidence="11" type="ORF">KTT_10420</name>
</gene>
<dbReference type="InterPro" id="IPR020846">
    <property type="entry name" value="MFS_dom"/>
</dbReference>
<evidence type="ECO:0000256" key="6">
    <source>
        <dbReference type="ARBA" id="ARBA00022989"/>
    </source>
</evidence>
<name>A0A401ZWC8_9CHLR</name>
<dbReference type="OrthoDB" id="9807274at2"/>
<feature type="transmembrane region" description="Helical" evidence="9">
    <location>
        <begin position="111"/>
        <end position="133"/>
    </location>
</feature>
<dbReference type="GO" id="GO:0005886">
    <property type="term" value="C:plasma membrane"/>
    <property type="evidence" value="ECO:0007669"/>
    <property type="project" value="UniProtKB-SubCell"/>
</dbReference>
<dbReference type="NCBIfam" id="TIGR00711">
    <property type="entry name" value="efflux_EmrB"/>
    <property type="match status" value="1"/>
</dbReference>
<comment type="caution">
    <text evidence="11">The sequence shown here is derived from an EMBL/GenBank/DDBJ whole genome shotgun (WGS) entry which is preliminary data.</text>
</comment>
<dbReference type="GO" id="GO:0022857">
    <property type="term" value="F:transmembrane transporter activity"/>
    <property type="evidence" value="ECO:0007669"/>
    <property type="project" value="InterPro"/>
</dbReference>
<feature type="transmembrane region" description="Helical" evidence="9">
    <location>
        <begin position="236"/>
        <end position="259"/>
    </location>
</feature>
<feature type="transmembrane region" description="Helical" evidence="9">
    <location>
        <begin position="172"/>
        <end position="193"/>
    </location>
</feature>
<evidence type="ECO:0000313" key="11">
    <source>
        <dbReference type="EMBL" id="GCE11183.1"/>
    </source>
</evidence>
<feature type="transmembrane region" description="Helical" evidence="9">
    <location>
        <begin position="145"/>
        <end position="166"/>
    </location>
</feature>
<dbReference type="EMBL" id="BIFR01000001">
    <property type="protein sequence ID" value="GCE11183.1"/>
    <property type="molecule type" value="Genomic_DNA"/>
</dbReference>
<accession>A0A401ZWC8</accession>
<dbReference type="InterPro" id="IPR036259">
    <property type="entry name" value="MFS_trans_sf"/>
</dbReference>
<feature type="transmembrane region" description="Helical" evidence="9">
    <location>
        <begin position="58"/>
        <end position="79"/>
    </location>
</feature>
<feature type="transmembrane region" description="Helical" evidence="9">
    <location>
        <begin position="18"/>
        <end position="38"/>
    </location>
</feature>
<dbReference type="PANTHER" id="PTHR42718:SF9">
    <property type="entry name" value="MAJOR FACILITATOR SUPERFAMILY MULTIDRUG TRANSPORTER MFSC"/>
    <property type="match status" value="1"/>
</dbReference>
<keyword evidence="4" id="KW-1003">Cell membrane</keyword>
<organism evidence="11 12">
    <name type="scientific">Tengunoibacter tsumagoiensis</name>
    <dbReference type="NCBI Taxonomy" id="2014871"/>
    <lineage>
        <taxon>Bacteria</taxon>
        <taxon>Bacillati</taxon>
        <taxon>Chloroflexota</taxon>
        <taxon>Ktedonobacteria</taxon>
        <taxon>Ktedonobacterales</taxon>
        <taxon>Dictyobacteraceae</taxon>
        <taxon>Tengunoibacter</taxon>
    </lineage>
</organism>
<keyword evidence="7 9" id="KW-0472">Membrane</keyword>
<keyword evidence="12" id="KW-1185">Reference proteome</keyword>
<evidence type="ECO:0000313" key="12">
    <source>
        <dbReference type="Proteomes" id="UP000287352"/>
    </source>
</evidence>
<dbReference type="SUPFAM" id="SSF103473">
    <property type="entry name" value="MFS general substrate transporter"/>
    <property type="match status" value="1"/>
</dbReference>
<dbReference type="Gene3D" id="1.20.1720.10">
    <property type="entry name" value="Multidrug resistance protein D"/>
    <property type="match status" value="1"/>
</dbReference>
<dbReference type="InterPro" id="IPR011701">
    <property type="entry name" value="MFS"/>
</dbReference>
<evidence type="ECO:0000256" key="5">
    <source>
        <dbReference type="ARBA" id="ARBA00022692"/>
    </source>
</evidence>
<feature type="transmembrane region" description="Helical" evidence="9">
    <location>
        <begin position="338"/>
        <end position="357"/>
    </location>
</feature>
<feature type="compositionally biased region" description="Basic and acidic residues" evidence="8">
    <location>
        <begin position="517"/>
        <end position="541"/>
    </location>
</feature>
<dbReference type="Gene3D" id="1.20.1250.20">
    <property type="entry name" value="MFS general substrate transporter like domains"/>
    <property type="match status" value="1"/>
</dbReference>
<dbReference type="Pfam" id="PF07690">
    <property type="entry name" value="MFS_1"/>
    <property type="match status" value="1"/>
</dbReference>
<feature type="transmembrane region" description="Helical" evidence="9">
    <location>
        <begin position="493"/>
        <end position="512"/>
    </location>
</feature>
<dbReference type="PANTHER" id="PTHR42718">
    <property type="entry name" value="MAJOR FACILITATOR SUPERFAMILY MULTIDRUG TRANSPORTER MFSC"/>
    <property type="match status" value="1"/>
</dbReference>
<evidence type="ECO:0000256" key="8">
    <source>
        <dbReference type="SAM" id="MobiDB-lite"/>
    </source>
</evidence>
<feature type="transmembrane region" description="Helical" evidence="9">
    <location>
        <begin position="280"/>
        <end position="302"/>
    </location>
</feature>